<evidence type="ECO:0000313" key="2">
    <source>
        <dbReference type="EMBL" id="GGE99858.1"/>
    </source>
</evidence>
<dbReference type="EMBL" id="BMJQ01000001">
    <property type="protein sequence ID" value="GGE99858.1"/>
    <property type="molecule type" value="Genomic_DNA"/>
</dbReference>
<dbReference type="CDD" id="cd00293">
    <property type="entry name" value="USP-like"/>
    <property type="match status" value="1"/>
</dbReference>
<dbReference type="Gene3D" id="3.40.50.620">
    <property type="entry name" value="HUPs"/>
    <property type="match status" value="1"/>
</dbReference>
<sequence length="162" mass="17628">MVDPVPFEARGRVFLVVVDDSPELRVALRYASLRARRTGGRVALLYVMDPPDRQHWMALESLMREEKREEAEELVGRHADTVAALTGSPPVIHIREGVPHEQLLALIDEDPTISVLVLAAAVSDSGPGPLISALSNKLVGRLRVPLTIVPGSLSDTQIDSLT</sequence>
<dbReference type="SUPFAM" id="SSF52402">
    <property type="entry name" value="Adenine nucleotide alpha hydrolases-like"/>
    <property type="match status" value="1"/>
</dbReference>
<evidence type="ECO:0000259" key="1">
    <source>
        <dbReference type="Pfam" id="PF00582"/>
    </source>
</evidence>
<dbReference type="InterPro" id="IPR014729">
    <property type="entry name" value="Rossmann-like_a/b/a_fold"/>
</dbReference>
<reference evidence="2" key="2">
    <citation type="submission" date="2020-09" db="EMBL/GenBank/DDBJ databases">
        <authorList>
            <person name="Sun Q."/>
            <person name="Zhou Y."/>
        </authorList>
    </citation>
    <scope>NUCLEOTIDE SEQUENCE</scope>
    <source>
        <strain evidence="2">CGMCC 1.15725</strain>
    </source>
</reference>
<organism evidence="2 3">
    <name type="scientific">Aliidongia dinghuensis</name>
    <dbReference type="NCBI Taxonomy" id="1867774"/>
    <lineage>
        <taxon>Bacteria</taxon>
        <taxon>Pseudomonadati</taxon>
        <taxon>Pseudomonadota</taxon>
        <taxon>Alphaproteobacteria</taxon>
        <taxon>Rhodospirillales</taxon>
        <taxon>Dongiaceae</taxon>
        <taxon>Aliidongia</taxon>
    </lineage>
</organism>
<reference evidence="2" key="1">
    <citation type="journal article" date="2014" name="Int. J. Syst. Evol. Microbiol.">
        <title>Complete genome sequence of Corynebacterium casei LMG S-19264T (=DSM 44701T), isolated from a smear-ripened cheese.</title>
        <authorList>
            <consortium name="US DOE Joint Genome Institute (JGI-PGF)"/>
            <person name="Walter F."/>
            <person name="Albersmeier A."/>
            <person name="Kalinowski J."/>
            <person name="Ruckert C."/>
        </authorList>
    </citation>
    <scope>NUCLEOTIDE SEQUENCE</scope>
    <source>
        <strain evidence="2">CGMCC 1.15725</strain>
    </source>
</reference>
<comment type="caution">
    <text evidence="2">The sequence shown here is derived from an EMBL/GenBank/DDBJ whole genome shotgun (WGS) entry which is preliminary data.</text>
</comment>
<evidence type="ECO:0000313" key="3">
    <source>
        <dbReference type="Proteomes" id="UP000646365"/>
    </source>
</evidence>
<protein>
    <submittedName>
        <fullName evidence="2">Universal stress protein</fullName>
    </submittedName>
</protein>
<gene>
    <name evidence="2" type="ORF">GCM10011611_01810</name>
</gene>
<dbReference type="Pfam" id="PF00582">
    <property type="entry name" value="Usp"/>
    <property type="match status" value="1"/>
</dbReference>
<dbReference type="Proteomes" id="UP000646365">
    <property type="component" value="Unassembled WGS sequence"/>
</dbReference>
<dbReference type="AlphaFoldDB" id="A0A8J3E2M7"/>
<feature type="domain" description="UspA" evidence="1">
    <location>
        <begin position="14"/>
        <end position="150"/>
    </location>
</feature>
<dbReference type="RefSeq" id="WP_189041474.1">
    <property type="nucleotide sequence ID" value="NZ_BMJQ01000001.1"/>
</dbReference>
<proteinExistence type="predicted"/>
<name>A0A8J3E2M7_9PROT</name>
<dbReference type="InterPro" id="IPR006016">
    <property type="entry name" value="UspA"/>
</dbReference>
<keyword evidence="3" id="KW-1185">Reference proteome</keyword>
<accession>A0A8J3E2M7</accession>